<accession>A0A329MRY2</accession>
<feature type="transmembrane region" description="Helical" evidence="1">
    <location>
        <begin position="162"/>
        <end position="180"/>
    </location>
</feature>
<dbReference type="EMBL" id="QMFB01000004">
    <property type="protein sequence ID" value="RAV21463.1"/>
    <property type="molecule type" value="Genomic_DNA"/>
</dbReference>
<evidence type="ECO:0000256" key="1">
    <source>
        <dbReference type="SAM" id="Phobius"/>
    </source>
</evidence>
<keyword evidence="3" id="KW-1185">Reference proteome</keyword>
<gene>
    <name evidence="2" type="ORF">DQG23_09305</name>
</gene>
<feature type="transmembrane region" description="Helical" evidence="1">
    <location>
        <begin position="17"/>
        <end position="40"/>
    </location>
</feature>
<reference evidence="2 3" key="1">
    <citation type="journal article" date="2009" name="Int. J. Syst. Evol. Microbiol.">
        <title>Paenibacillus contaminans sp. nov., isolated from a contaminated laboratory plate.</title>
        <authorList>
            <person name="Chou J.H."/>
            <person name="Lee J.H."/>
            <person name="Lin M.C."/>
            <person name="Chang P.S."/>
            <person name="Arun A.B."/>
            <person name="Young C.C."/>
            <person name="Chen W.M."/>
        </authorList>
    </citation>
    <scope>NUCLEOTIDE SEQUENCE [LARGE SCALE GENOMIC DNA]</scope>
    <source>
        <strain evidence="2 3">CKOBP-6</strain>
    </source>
</reference>
<evidence type="ECO:0000313" key="2">
    <source>
        <dbReference type="EMBL" id="RAV21463.1"/>
    </source>
</evidence>
<organism evidence="2 3">
    <name type="scientific">Paenibacillus contaminans</name>
    <dbReference type="NCBI Taxonomy" id="450362"/>
    <lineage>
        <taxon>Bacteria</taxon>
        <taxon>Bacillati</taxon>
        <taxon>Bacillota</taxon>
        <taxon>Bacilli</taxon>
        <taxon>Bacillales</taxon>
        <taxon>Paenibacillaceae</taxon>
        <taxon>Paenibacillus</taxon>
    </lineage>
</organism>
<dbReference type="OrthoDB" id="2594164at2"/>
<protein>
    <submittedName>
        <fullName evidence="2">Uncharacterized protein</fullName>
    </submittedName>
</protein>
<feature type="transmembrane region" description="Helical" evidence="1">
    <location>
        <begin position="82"/>
        <end position="105"/>
    </location>
</feature>
<keyword evidence="1" id="KW-0812">Transmembrane</keyword>
<feature type="transmembrane region" description="Helical" evidence="1">
    <location>
        <begin position="52"/>
        <end position="70"/>
    </location>
</feature>
<name>A0A329MRY2_9BACL</name>
<dbReference type="Proteomes" id="UP000250369">
    <property type="component" value="Unassembled WGS sequence"/>
</dbReference>
<dbReference type="AlphaFoldDB" id="A0A329MRY2"/>
<feature type="transmembrane region" description="Helical" evidence="1">
    <location>
        <begin position="200"/>
        <end position="221"/>
    </location>
</feature>
<keyword evidence="1" id="KW-1133">Transmembrane helix</keyword>
<comment type="caution">
    <text evidence="2">The sequence shown here is derived from an EMBL/GenBank/DDBJ whole genome shotgun (WGS) entry which is preliminary data.</text>
</comment>
<proteinExistence type="predicted"/>
<keyword evidence="1" id="KW-0472">Membrane</keyword>
<evidence type="ECO:0000313" key="3">
    <source>
        <dbReference type="Proteomes" id="UP000250369"/>
    </source>
</evidence>
<sequence length="227" mass="25672">MGAWAVHLKATYLQMRIYILCVILLILLGRLAEFIVSLFIDSSQNTSLSDGNMLILILLLIAIVLPLSYYKRIVYLGASREQYFKALHFVFAVWAAAIALFNSFWFELEAGVLRNYTNTVDLVEAFHWIDFGFAGSFLHQIAFYLMVMALLSMLISGYYHPVGWLLWVLLIAAIPIGMAIPSLRDHVGVFFKALLFNGSLLTGVGFNLLLYFVFVAGGWLFTRGRTH</sequence>
<feature type="transmembrane region" description="Helical" evidence="1">
    <location>
        <begin position="125"/>
        <end position="150"/>
    </location>
</feature>